<organism evidence="2 3">
    <name type="scientific">Penicillium digitatum (strain Pd1 / CECT 20795)</name>
    <name type="common">Green mold</name>
    <dbReference type="NCBI Taxonomy" id="1170230"/>
    <lineage>
        <taxon>Eukaryota</taxon>
        <taxon>Fungi</taxon>
        <taxon>Dikarya</taxon>
        <taxon>Ascomycota</taxon>
        <taxon>Pezizomycotina</taxon>
        <taxon>Eurotiomycetes</taxon>
        <taxon>Eurotiomycetidae</taxon>
        <taxon>Eurotiales</taxon>
        <taxon>Aspergillaceae</taxon>
        <taxon>Penicillium</taxon>
    </lineage>
</organism>
<name>K9F821_PEND1</name>
<sequence>MTVPARASRIRKEPPNVHAIQVTNNTPGNPALL</sequence>
<evidence type="ECO:0000313" key="3">
    <source>
        <dbReference type="Proteomes" id="UP000009886"/>
    </source>
</evidence>
<dbReference type="KEGG" id="pdp:PDIP_84230"/>
<dbReference type="HOGENOM" id="CLU_3384972_0_0_1"/>
<dbReference type="EMBL" id="AKCU01000506">
    <property type="protein sequence ID" value="EKV05249.1"/>
    <property type="molecule type" value="Genomic_DNA"/>
</dbReference>
<proteinExistence type="predicted"/>
<reference evidence="3" key="1">
    <citation type="journal article" date="2012" name="BMC Genomics">
        <title>Genome sequence of the necrotrophic fungus Penicillium digitatum, the main postharvest pathogen of citrus.</title>
        <authorList>
            <person name="Marcet-Houben M."/>
            <person name="Ballester A.-R."/>
            <person name="de la Fuente B."/>
            <person name="Harries E."/>
            <person name="Marcos J.F."/>
            <person name="Gonzalez-Candelas L."/>
            <person name="Gabaldon T."/>
        </authorList>
    </citation>
    <scope>NUCLEOTIDE SEQUENCE [LARGE SCALE GENOMIC DNA]</scope>
    <source>
        <strain evidence="3">Pd1 / CECT 20795</strain>
    </source>
</reference>
<feature type="region of interest" description="Disordered" evidence="1">
    <location>
        <begin position="1"/>
        <end position="33"/>
    </location>
</feature>
<dbReference type="AlphaFoldDB" id="K9F821"/>
<comment type="caution">
    <text evidence="2">The sequence shown here is derived from an EMBL/GenBank/DDBJ whole genome shotgun (WGS) entry which is preliminary data.</text>
</comment>
<gene>
    <name evidence="2" type="ORF">PDIP_84230</name>
</gene>
<evidence type="ECO:0000256" key="1">
    <source>
        <dbReference type="SAM" id="MobiDB-lite"/>
    </source>
</evidence>
<dbReference type="Proteomes" id="UP000009886">
    <property type="component" value="Unassembled WGS sequence"/>
</dbReference>
<feature type="compositionally biased region" description="Polar residues" evidence="1">
    <location>
        <begin position="21"/>
        <end position="33"/>
    </location>
</feature>
<evidence type="ECO:0000313" key="2">
    <source>
        <dbReference type="EMBL" id="EKV05249.1"/>
    </source>
</evidence>
<protein>
    <submittedName>
        <fullName evidence="2">Uncharacterized protein</fullName>
    </submittedName>
</protein>
<dbReference type="VEuPathDB" id="FungiDB:PDIP_84230"/>
<accession>K9F821</accession>